<dbReference type="KEGG" id="epa:114575041"/>
<reference evidence="1" key="1">
    <citation type="submission" date="2022-11" db="UniProtKB">
        <authorList>
            <consortium name="EnsemblMetazoa"/>
        </authorList>
    </citation>
    <scope>IDENTIFICATION</scope>
</reference>
<organism evidence="1 2">
    <name type="scientific">Exaiptasia diaphana</name>
    <name type="common">Tropical sea anemone</name>
    <name type="synonym">Aiptasia pulchella</name>
    <dbReference type="NCBI Taxonomy" id="2652724"/>
    <lineage>
        <taxon>Eukaryota</taxon>
        <taxon>Metazoa</taxon>
        <taxon>Cnidaria</taxon>
        <taxon>Anthozoa</taxon>
        <taxon>Hexacorallia</taxon>
        <taxon>Actiniaria</taxon>
        <taxon>Aiptasiidae</taxon>
        <taxon>Exaiptasia</taxon>
    </lineage>
</organism>
<dbReference type="GeneID" id="114575041"/>
<dbReference type="EnsemblMetazoa" id="XM_028659071.1">
    <property type="protein sequence ID" value="XP_028514872.1"/>
    <property type="gene ID" value="LOC114575041"/>
</dbReference>
<keyword evidence="2" id="KW-1185">Reference proteome</keyword>
<name>A0A913YK54_EXADI</name>
<evidence type="ECO:0000313" key="2">
    <source>
        <dbReference type="Proteomes" id="UP000887567"/>
    </source>
</evidence>
<proteinExistence type="predicted"/>
<evidence type="ECO:0000313" key="1">
    <source>
        <dbReference type="EnsemblMetazoa" id="XP_028514872.1"/>
    </source>
</evidence>
<dbReference type="RefSeq" id="XP_028514872.1">
    <property type="nucleotide sequence ID" value="XM_028659071.1"/>
</dbReference>
<sequence>MTSRNFRKNLRYVDKPTIFPWTDEWYTVVAEYNARVTEWFKQRTKDGHNYSKCPRKLKYESQRKPARRSTKTSLRASLQPTDLLDSWANKSTMSVDDPINPESSAAIYGSKPPIDCIDDIDSPIQYPSTSICNTIDSIDVGCTSSSDSLPMNNANIIYDVGGNRSNA</sequence>
<dbReference type="AlphaFoldDB" id="A0A913YK54"/>
<accession>A0A913YK54</accession>
<protein>
    <submittedName>
        <fullName evidence="1">Uncharacterized protein</fullName>
    </submittedName>
</protein>
<dbReference type="Proteomes" id="UP000887567">
    <property type="component" value="Unplaced"/>
</dbReference>